<accession>A0A2M9DE56</accession>
<dbReference type="EMBL" id="CP019124">
    <property type="protein sequence ID" value="APX89314.1"/>
    <property type="molecule type" value="Genomic_DNA"/>
</dbReference>
<gene>
    <name evidence="2" type="ORF">BV394_05940</name>
</gene>
<dbReference type="PROSITE" id="PS51257">
    <property type="entry name" value="PROKAR_LIPOPROTEIN"/>
    <property type="match status" value="1"/>
</dbReference>
<evidence type="ECO:0000256" key="1">
    <source>
        <dbReference type="SAM" id="MobiDB-lite"/>
    </source>
</evidence>
<dbReference type="OrthoDB" id="8116676at2"/>
<dbReference type="RefSeq" id="WP_076979337.1">
    <property type="nucleotide sequence ID" value="NZ_CP019124.1"/>
</dbReference>
<evidence type="ECO:0000313" key="3">
    <source>
        <dbReference type="Proteomes" id="UP000187266"/>
    </source>
</evidence>
<feature type="compositionally biased region" description="Low complexity" evidence="1">
    <location>
        <begin position="160"/>
        <end position="171"/>
    </location>
</feature>
<name>A0A1U7DH36_9RHOB</name>
<dbReference type="Proteomes" id="UP000187266">
    <property type="component" value="Chromosome"/>
</dbReference>
<keyword evidence="3" id="KW-1185">Reference proteome</keyword>
<feature type="region of interest" description="Disordered" evidence="1">
    <location>
        <begin position="145"/>
        <end position="171"/>
    </location>
</feature>
<organism evidence="2 3">
    <name type="scientific">Brevirhabdus pacifica</name>
    <dbReference type="NCBI Taxonomy" id="1267768"/>
    <lineage>
        <taxon>Bacteria</taxon>
        <taxon>Pseudomonadati</taxon>
        <taxon>Pseudomonadota</taxon>
        <taxon>Alphaproteobacteria</taxon>
        <taxon>Rhodobacterales</taxon>
        <taxon>Paracoccaceae</taxon>
        <taxon>Brevirhabdus</taxon>
    </lineage>
</organism>
<sequence length="171" mass="17802">MRKVVALLVFGLLAACQLPLDPEGTTDRVQGAELVVGLLTARLGETDRAAVAAVAQEFDASPRLMNAAPDVLMAELESGSVHLLIGDVPSNTALATHAAATRDFGSVRIGEDSHKRIALVRTGENGFLKRVNIALGTPAIRTRAATAGQQTLDRTDRQDAAQPAGGAADAR</sequence>
<evidence type="ECO:0000313" key="2">
    <source>
        <dbReference type="EMBL" id="APX89314.1"/>
    </source>
</evidence>
<dbReference type="AlphaFoldDB" id="A0A1U7DH36"/>
<protein>
    <submittedName>
        <fullName evidence="2">Uncharacterized protein</fullName>
    </submittedName>
</protein>
<reference evidence="2 3" key="1">
    <citation type="submission" date="2017-01" db="EMBL/GenBank/DDBJ databases">
        <title>Genomic analysis of Xuhuaishuia manganoxidans DY6-4.</title>
        <authorList>
            <person name="Wang X."/>
        </authorList>
    </citation>
    <scope>NUCLEOTIDE SEQUENCE [LARGE SCALE GENOMIC DNA]</scope>
    <source>
        <strain evidence="2 3">DY6-4</strain>
    </source>
</reference>
<accession>A0A1U7DH36</accession>
<proteinExistence type="predicted"/>
<dbReference type="STRING" id="1267768.BV394_05940"/>